<keyword evidence="1" id="KW-0696">RNA-directed RNA polymerase</keyword>
<keyword evidence="3" id="KW-0548">Nucleotidyltransferase</keyword>
<evidence type="ECO:0000313" key="5">
    <source>
        <dbReference type="EMBL" id="QKN88956.1"/>
    </source>
</evidence>
<dbReference type="EMBL" id="MT138145">
    <property type="protein sequence ID" value="QKN88956.1"/>
    <property type="molecule type" value="Genomic_RNA"/>
</dbReference>
<dbReference type="SUPFAM" id="SSF56672">
    <property type="entry name" value="DNA/RNA polymerases"/>
    <property type="match status" value="1"/>
</dbReference>
<dbReference type="InterPro" id="IPR043502">
    <property type="entry name" value="DNA/RNA_pol_sf"/>
</dbReference>
<dbReference type="GO" id="GO:0003968">
    <property type="term" value="F:RNA-directed RNA polymerase activity"/>
    <property type="evidence" value="ECO:0007669"/>
    <property type="project" value="UniProtKB-KW"/>
</dbReference>
<keyword evidence="2" id="KW-0808">Transferase</keyword>
<reference evidence="5" key="1">
    <citation type="submission" date="2020-01" db="EMBL/GenBank/DDBJ databases">
        <title>Viral genomes from wild and zoo birds in China.</title>
        <authorList>
            <person name="Lu J."/>
            <person name="Shan T."/>
            <person name="Yang S."/>
            <person name="Zhang W."/>
        </authorList>
    </citation>
    <scope>NUCLEOTIDE SEQUENCE</scope>
    <source>
        <strain evidence="5">Bsk136shi12</strain>
    </source>
</reference>
<proteinExistence type="predicted"/>
<name>A0A6M9Z8M7_9VIRU</name>
<evidence type="ECO:0000256" key="1">
    <source>
        <dbReference type="ARBA" id="ARBA00022484"/>
    </source>
</evidence>
<evidence type="ECO:0008006" key="6">
    <source>
        <dbReference type="Google" id="ProtNLM"/>
    </source>
</evidence>
<evidence type="ECO:0000256" key="2">
    <source>
        <dbReference type="ARBA" id="ARBA00022679"/>
    </source>
</evidence>
<sequence>MLTSACVEVPGPYWHGCPQAVRMLNVYHFIYRQFDYEFRPTHQDLIFFEWMASTNRLAKYLKWKTANILVRASLSMDLVPCPFDVSKIPKMFDPFFSEDRLGILSSDNGFYRMKFFRCRRRMDRRFLRFAFSLYQSKSASLPSDAWEISLSVREAIERLSLEKGIDHSLMTPRSLLTEDSILREIDRTVDEVFPSRPESYPPPRHPGRGACLGSPRSSGGSLGYTVRWLLRYDFLPYEYLVGYFEGPSRSHPIYAPLCGEDVEWARRACQIRACTARSVPSIPVGFAEPFKVRVVTLGEYGVYGLARDVQPRIWSQLKAHPTFQLVGESLGPRSLRHFFSQLDPTTNPWIISGDYTQATDHIPSYLSDRIMERICFRMGVPYEMIPALIASLTRHELLFESRISTQRSGQLMGSPSSFPVLCIYNAALSRLAWESSSDRQMRVNLDSIPMLVNGDDLLLGGDLSTYLTWKRVVGWGGLTCSLGKTLVSQRIFTINSRLYEARVQDSFGTQWYDPIPLPHLQLPLALGSMKKGQYDFNGRLLGSLNPADQSRCWMKFMESAANPVRAWNFLYGANREILSRFSREFPTASFCLPPEAGGLGFPLPPQGSPFLKRRSPRSFNLMAARLLLESGTEDHSRLRSAWLRSLDLSPDEPSENILFRDQAHLLDLTGCPFLRVPFDHSEETLVPPNILSSRIASVNRIDRSPTTHRKRLEIPGKIERGSLD</sequence>
<organism evidence="5">
    <name type="scientific">Picornavirales sp</name>
    <dbReference type="NCBI Taxonomy" id="1955153"/>
    <lineage>
        <taxon>Viruses</taxon>
        <taxon>Riboviria</taxon>
        <taxon>Orthornavirae</taxon>
        <taxon>Pisuviricota</taxon>
        <taxon>Pisoniviricetes</taxon>
        <taxon>Picornavirales</taxon>
    </lineage>
</organism>
<feature type="region of interest" description="Disordered" evidence="4">
    <location>
        <begin position="193"/>
        <end position="214"/>
    </location>
</feature>
<accession>A0A6M9Z8M7</accession>
<evidence type="ECO:0000256" key="3">
    <source>
        <dbReference type="ARBA" id="ARBA00022695"/>
    </source>
</evidence>
<protein>
    <recommendedName>
        <fullName evidence="6">RNA-dependent RNA polymerase</fullName>
    </recommendedName>
</protein>
<evidence type="ECO:0000256" key="4">
    <source>
        <dbReference type="SAM" id="MobiDB-lite"/>
    </source>
</evidence>